<dbReference type="EMBL" id="JACDUR010000007">
    <property type="protein sequence ID" value="MBA2895699.1"/>
    <property type="molecule type" value="Genomic_DNA"/>
</dbReference>
<dbReference type="SUPFAM" id="SSF48452">
    <property type="entry name" value="TPR-like"/>
    <property type="match status" value="2"/>
</dbReference>
<evidence type="ECO:0000259" key="3">
    <source>
        <dbReference type="PROSITE" id="PS50043"/>
    </source>
</evidence>
<organism evidence="4 5">
    <name type="scientific">Nonomuraea soli</name>
    <dbReference type="NCBI Taxonomy" id="1032476"/>
    <lineage>
        <taxon>Bacteria</taxon>
        <taxon>Bacillati</taxon>
        <taxon>Actinomycetota</taxon>
        <taxon>Actinomycetes</taxon>
        <taxon>Streptosporangiales</taxon>
        <taxon>Streptosporangiaceae</taxon>
        <taxon>Nonomuraea</taxon>
    </lineage>
</organism>
<dbReference type="PANTHER" id="PTHR16305">
    <property type="entry name" value="TESTICULAR SOLUBLE ADENYLYL CYCLASE"/>
    <property type="match status" value="1"/>
</dbReference>
<dbReference type="Pfam" id="PF00196">
    <property type="entry name" value="GerE"/>
    <property type="match status" value="1"/>
</dbReference>
<dbReference type="GO" id="GO:0005737">
    <property type="term" value="C:cytoplasm"/>
    <property type="evidence" value="ECO:0007669"/>
    <property type="project" value="TreeGrafter"/>
</dbReference>
<accession>A0A7W0CQW9</accession>
<dbReference type="Pfam" id="PF13191">
    <property type="entry name" value="AAA_16"/>
    <property type="match status" value="1"/>
</dbReference>
<dbReference type="InterPro" id="IPR041664">
    <property type="entry name" value="AAA_16"/>
</dbReference>
<keyword evidence="2" id="KW-0067">ATP-binding</keyword>
<protein>
    <submittedName>
        <fullName evidence="4">DNA-binding CsgD family transcriptional regulator</fullName>
    </submittedName>
</protein>
<dbReference type="SMART" id="SM00421">
    <property type="entry name" value="HTH_LUXR"/>
    <property type="match status" value="1"/>
</dbReference>
<dbReference type="RefSeq" id="WP_181614406.1">
    <property type="nucleotide sequence ID" value="NZ_BAABAM010000011.1"/>
</dbReference>
<evidence type="ECO:0000313" key="4">
    <source>
        <dbReference type="EMBL" id="MBA2895699.1"/>
    </source>
</evidence>
<feature type="domain" description="HTH luxR-type" evidence="3">
    <location>
        <begin position="825"/>
        <end position="890"/>
    </location>
</feature>
<dbReference type="InterPro" id="IPR036388">
    <property type="entry name" value="WH-like_DNA-bd_sf"/>
</dbReference>
<keyword evidence="1" id="KW-0547">Nucleotide-binding</keyword>
<dbReference type="PRINTS" id="PR00038">
    <property type="entry name" value="HTHLUXR"/>
</dbReference>
<dbReference type="PROSITE" id="PS50043">
    <property type="entry name" value="HTH_LUXR_2"/>
    <property type="match status" value="1"/>
</dbReference>
<dbReference type="InterPro" id="IPR016032">
    <property type="entry name" value="Sig_transdc_resp-reg_C-effctor"/>
</dbReference>
<dbReference type="InterPro" id="IPR011990">
    <property type="entry name" value="TPR-like_helical_dom_sf"/>
</dbReference>
<name>A0A7W0CQW9_9ACTN</name>
<dbReference type="PROSITE" id="PS00622">
    <property type="entry name" value="HTH_LUXR_1"/>
    <property type="match status" value="1"/>
</dbReference>
<keyword evidence="5" id="KW-1185">Reference proteome</keyword>
<dbReference type="Gene3D" id="1.10.10.10">
    <property type="entry name" value="Winged helix-like DNA-binding domain superfamily/Winged helix DNA-binding domain"/>
    <property type="match status" value="1"/>
</dbReference>
<sequence>MARDLFVGRGSELARIAGLMAADRGSLLLVDAEPGMGKTALADEAVRRARAEGWTTVWGGCPESEGAPPYWPWIQILRTLGGRQGVLAEAGPDDNRFALFDRVIGELTRAEPVLVVLDDLHWGDPASLRLLQVLAAGLDGHRMLVVGLLRRGAGGEILASIGRERSVHRLTLGGLGQAEIERLAFGRTLDRRLVRSVVERCEGNPFFALELLRLSRDSGELPTELRQVIGRRLDAASESTRRLVRAASVLGREFTLARLAELVEECEETLLDRLDEAVGRELIRESGIHRFRFAHALTCEAAYAELGLAERRRLHGRAADGADGVDTLAHHLRQAGSPDALQVTLKAAEQARARLAYEHAAFQLGQALRLLPEGPQRLEALLELARCEFRSGAVSAAWRSCREAADLARALGDVGSMADAVTVIRGLSNSSAEPLCPEINALCRQVLAVLPDHETVRQAKVLAQQAITSNAFTSGGGTELSERAVSLAEASGDTDARFLAMQARRVELTHPRHVQERLDNGTRAVELGRSTGRDEYRAWGHHWRLDSFWELGLRHELDIEVDHLVEIAAAMREPLETWRLTMVRACLAEIEGRFDDAEALAGEALVIGRRGEHQGADFVHMVVTSRLARLTGRHAEAMERAVREFIAQAPPGAGSWLALQLVASGRRDEAEVFFRESLPLIGAFPPHAPEWMPAVAGVAALCAVFDEHEPAPRLYAGLLPYADREIVSGAATGSEGPISYYLGILARLMGEPATARDHQLQAVERCLRMRSPVWEAMARLELGKAVLAGRDHGYLRTADEQFSKAGELATRLGLPQVLADLAEVARPHGPVLSAREEQVAELVAEGMRNRQIGERLFLSERTIETHVRNIMIKLALETRGQIAKWWAESRERGR</sequence>
<evidence type="ECO:0000256" key="2">
    <source>
        <dbReference type="ARBA" id="ARBA00022840"/>
    </source>
</evidence>
<proteinExistence type="predicted"/>
<dbReference type="GO" id="GO:0005524">
    <property type="term" value="F:ATP binding"/>
    <property type="evidence" value="ECO:0007669"/>
    <property type="project" value="UniProtKB-KW"/>
</dbReference>
<dbReference type="InterPro" id="IPR000792">
    <property type="entry name" value="Tscrpt_reg_LuxR_C"/>
</dbReference>
<keyword evidence="4" id="KW-0238">DNA-binding</keyword>
<dbReference type="PANTHER" id="PTHR16305:SF35">
    <property type="entry name" value="TRANSCRIPTIONAL ACTIVATOR DOMAIN"/>
    <property type="match status" value="1"/>
</dbReference>
<gene>
    <name evidence="4" type="ORF">HNR30_007085</name>
</gene>
<dbReference type="GO" id="GO:0004016">
    <property type="term" value="F:adenylate cyclase activity"/>
    <property type="evidence" value="ECO:0007669"/>
    <property type="project" value="TreeGrafter"/>
</dbReference>
<evidence type="ECO:0000313" key="5">
    <source>
        <dbReference type="Proteomes" id="UP000530928"/>
    </source>
</evidence>
<dbReference type="Gene3D" id="3.40.50.300">
    <property type="entry name" value="P-loop containing nucleotide triphosphate hydrolases"/>
    <property type="match status" value="1"/>
</dbReference>
<reference evidence="4 5" key="1">
    <citation type="submission" date="2020-07" db="EMBL/GenBank/DDBJ databases">
        <title>Genomic Encyclopedia of Type Strains, Phase IV (KMG-IV): sequencing the most valuable type-strain genomes for metagenomic binning, comparative biology and taxonomic classification.</title>
        <authorList>
            <person name="Goeker M."/>
        </authorList>
    </citation>
    <scope>NUCLEOTIDE SEQUENCE [LARGE SCALE GENOMIC DNA]</scope>
    <source>
        <strain evidence="4 5">DSM 45533</strain>
    </source>
</reference>
<dbReference type="GO" id="GO:0006355">
    <property type="term" value="P:regulation of DNA-templated transcription"/>
    <property type="evidence" value="ECO:0007669"/>
    <property type="project" value="InterPro"/>
</dbReference>
<dbReference type="Proteomes" id="UP000530928">
    <property type="component" value="Unassembled WGS sequence"/>
</dbReference>
<dbReference type="SUPFAM" id="SSF52540">
    <property type="entry name" value="P-loop containing nucleoside triphosphate hydrolases"/>
    <property type="match status" value="1"/>
</dbReference>
<dbReference type="CDD" id="cd06170">
    <property type="entry name" value="LuxR_C_like"/>
    <property type="match status" value="1"/>
</dbReference>
<dbReference type="SUPFAM" id="SSF46894">
    <property type="entry name" value="C-terminal effector domain of the bipartite response regulators"/>
    <property type="match status" value="1"/>
</dbReference>
<dbReference type="GO" id="GO:0003677">
    <property type="term" value="F:DNA binding"/>
    <property type="evidence" value="ECO:0007669"/>
    <property type="project" value="UniProtKB-KW"/>
</dbReference>
<evidence type="ECO:0000256" key="1">
    <source>
        <dbReference type="ARBA" id="ARBA00022741"/>
    </source>
</evidence>
<dbReference type="InterPro" id="IPR027417">
    <property type="entry name" value="P-loop_NTPase"/>
</dbReference>
<dbReference type="AlphaFoldDB" id="A0A7W0CQW9"/>
<comment type="caution">
    <text evidence="4">The sequence shown here is derived from an EMBL/GenBank/DDBJ whole genome shotgun (WGS) entry which is preliminary data.</text>
</comment>